<reference evidence="2 3" key="1">
    <citation type="submission" date="2020-08" db="EMBL/GenBank/DDBJ databases">
        <title>Sequencing the genomes of 1000 actinobacteria strains.</title>
        <authorList>
            <person name="Klenk H.-P."/>
        </authorList>
    </citation>
    <scope>NUCLEOTIDE SEQUENCE [LARGE SCALE GENOMIC DNA]</scope>
    <source>
        <strain evidence="2 3">DSM 19600</strain>
    </source>
</reference>
<dbReference type="RefSeq" id="WP_183497913.1">
    <property type="nucleotide sequence ID" value="NZ_BAABCO010000003.1"/>
</dbReference>
<dbReference type="EMBL" id="JACIFH010000001">
    <property type="protein sequence ID" value="MBB4138283.1"/>
    <property type="molecule type" value="Genomic_DNA"/>
</dbReference>
<feature type="region of interest" description="Disordered" evidence="1">
    <location>
        <begin position="72"/>
        <end position="101"/>
    </location>
</feature>
<gene>
    <name evidence="2" type="ORF">BKA10_000077</name>
</gene>
<dbReference type="AlphaFoldDB" id="A0AA40SL85"/>
<evidence type="ECO:0000313" key="2">
    <source>
        <dbReference type="EMBL" id="MBB4138283.1"/>
    </source>
</evidence>
<comment type="caution">
    <text evidence="2">The sequence shown here is derived from an EMBL/GenBank/DDBJ whole genome shotgun (WGS) entry which is preliminary data.</text>
</comment>
<protein>
    <recommendedName>
        <fullName evidence="4">Glucose-6-phosphate dehydrogenase</fullName>
    </recommendedName>
</protein>
<dbReference type="Proteomes" id="UP000549113">
    <property type="component" value="Unassembled WGS sequence"/>
</dbReference>
<feature type="compositionally biased region" description="Basic and acidic residues" evidence="1">
    <location>
        <begin position="7"/>
        <end position="23"/>
    </location>
</feature>
<name>A0AA40SL85_9MICO</name>
<feature type="region of interest" description="Disordered" evidence="1">
    <location>
        <begin position="1"/>
        <end position="26"/>
    </location>
</feature>
<organism evidence="2 3">
    <name type="scientific">Microbacterium invictum</name>
    <dbReference type="NCBI Taxonomy" id="515415"/>
    <lineage>
        <taxon>Bacteria</taxon>
        <taxon>Bacillati</taxon>
        <taxon>Actinomycetota</taxon>
        <taxon>Actinomycetes</taxon>
        <taxon>Micrococcales</taxon>
        <taxon>Microbacteriaceae</taxon>
        <taxon>Microbacterium</taxon>
    </lineage>
</organism>
<accession>A0AA40SL85</accession>
<keyword evidence="3" id="KW-1185">Reference proteome</keyword>
<evidence type="ECO:0000256" key="1">
    <source>
        <dbReference type="SAM" id="MobiDB-lite"/>
    </source>
</evidence>
<evidence type="ECO:0000313" key="3">
    <source>
        <dbReference type="Proteomes" id="UP000549113"/>
    </source>
</evidence>
<evidence type="ECO:0008006" key="4">
    <source>
        <dbReference type="Google" id="ProtNLM"/>
    </source>
</evidence>
<sequence>MQIRTSSDWRDALPFDTPVRADEAMPGEPARCAACPVDEPARDRADLWAVKLRHPNNPAGFVRLYCGIHRPLPRRMTPEPEGRARRQRSAAPRKPAAPSIPERPAVLCPDCFIEVPPSGLCGMCGQQVG</sequence>
<proteinExistence type="predicted"/>